<accession>A0ACC1QLU0</accession>
<protein>
    <submittedName>
        <fullName evidence="1">Uncharacterized protein</fullName>
    </submittedName>
</protein>
<reference evidence="1" key="1">
    <citation type="submission" date="2022-07" db="EMBL/GenBank/DDBJ databases">
        <title>Genome Sequence of Lecanicillium saksenae.</title>
        <authorList>
            <person name="Buettner E."/>
        </authorList>
    </citation>
    <scope>NUCLEOTIDE SEQUENCE</scope>
    <source>
        <strain evidence="1">VT-O1</strain>
    </source>
</reference>
<keyword evidence="2" id="KW-1185">Reference proteome</keyword>
<sequence length="309" mass="33330">MPPPPQPPPPPPPKAHPCARRDQNFALAAPIMALPNLSQRQPGPDKRYTEAAQTLQHQRQPKSTSPRPAAPPIEAAHAPGSHHHPAAAPTASAALFTDHQPTIHHDGFVTTKPSATDAAPAAASFSPHGDEMWQKRFKHLPRGSKPITFVGEGAANAVFEIKVPQHGLSDQNFKGLLLRVAKVPALGQATAYNYLFQQKYYQTAILPLLGEHAVHQELVMLRGSGIVEELNRLLQDLDDTRKPKFRGSYVGQSDWGLLVEDMRPDPKGPSPRSSSLLVEFKPKWLSQSRSAPAGAAAAAGSHPNGNPVP</sequence>
<evidence type="ECO:0000313" key="2">
    <source>
        <dbReference type="Proteomes" id="UP001148737"/>
    </source>
</evidence>
<comment type="caution">
    <text evidence="1">The sequence shown here is derived from an EMBL/GenBank/DDBJ whole genome shotgun (WGS) entry which is preliminary data.</text>
</comment>
<dbReference type="Proteomes" id="UP001148737">
    <property type="component" value="Unassembled WGS sequence"/>
</dbReference>
<evidence type="ECO:0000313" key="1">
    <source>
        <dbReference type="EMBL" id="KAJ3478817.1"/>
    </source>
</evidence>
<name>A0ACC1QLU0_9HYPO</name>
<dbReference type="EMBL" id="JANAKD010001500">
    <property type="protein sequence ID" value="KAJ3478817.1"/>
    <property type="molecule type" value="Genomic_DNA"/>
</dbReference>
<organism evidence="1 2">
    <name type="scientific">Lecanicillium saksenae</name>
    <dbReference type="NCBI Taxonomy" id="468837"/>
    <lineage>
        <taxon>Eukaryota</taxon>
        <taxon>Fungi</taxon>
        <taxon>Dikarya</taxon>
        <taxon>Ascomycota</taxon>
        <taxon>Pezizomycotina</taxon>
        <taxon>Sordariomycetes</taxon>
        <taxon>Hypocreomycetidae</taxon>
        <taxon>Hypocreales</taxon>
        <taxon>Cordycipitaceae</taxon>
        <taxon>Lecanicillium</taxon>
    </lineage>
</organism>
<gene>
    <name evidence="1" type="ORF">NLG97_g8474</name>
</gene>
<proteinExistence type="predicted"/>